<evidence type="ECO:0000259" key="2">
    <source>
        <dbReference type="PROSITE" id="PS51004"/>
    </source>
</evidence>
<accession>A0A443RVP6</accession>
<dbReference type="STRING" id="299467.A0A443RVP6"/>
<name>A0A443RVP6_9ACAR</name>
<dbReference type="GO" id="GO:0002116">
    <property type="term" value="C:semaphorin receptor complex"/>
    <property type="evidence" value="ECO:0007669"/>
    <property type="project" value="TreeGrafter"/>
</dbReference>
<dbReference type="Proteomes" id="UP000288716">
    <property type="component" value="Unassembled WGS sequence"/>
</dbReference>
<dbReference type="PANTHER" id="PTHR22625">
    <property type="entry name" value="PLEXIN"/>
    <property type="match status" value="1"/>
</dbReference>
<sequence length="230" mass="25882">NCKSTSIPTNDNQVLLVKRDQKLNPFVIACGTAYQGMCYIMKISNLLGGLFGAPDKPINYVASQKSTVAFFADVPYASEKVLFIGAQYDNRPKKFSIPAVSARIFTLADKKPSLSYVSSGNGAETKVELKGAHKQHPIQYVYGFEDKKYVYFLTTHPNLQSGDVETKLARICKQDNQFFSYMEIPLICNKEKTYNYATTAHYIKLSDENEQLFVTFVATKKGTKDIDYNQ</sequence>
<reference evidence="3 4" key="1">
    <citation type="journal article" date="2018" name="Gigascience">
        <title>Genomes of trombidid mites reveal novel predicted allergens and laterally-transferred genes associated with secondary metabolism.</title>
        <authorList>
            <person name="Dong X."/>
            <person name="Chaisiri K."/>
            <person name="Xia D."/>
            <person name="Armstrong S.D."/>
            <person name="Fang Y."/>
            <person name="Donnelly M.J."/>
            <person name="Kadowaki T."/>
            <person name="McGarry J.W."/>
            <person name="Darby A.C."/>
            <person name="Makepeace B.L."/>
        </authorList>
    </citation>
    <scope>NUCLEOTIDE SEQUENCE [LARGE SCALE GENOMIC DNA]</scope>
    <source>
        <strain evidence="3">UoL-UT</strain>
    </source>
</reference>
<evidence type="ECO:0000256" key="1">
    <source>
        <dbReference type="PROSITE-ProRule" id="PRU00352"/>
    </source>
</evidence>
<dbReference type="GO" id="GO:0030334">
    <property type="term" value="P:regulation of cell migration"/>
    <property type="evidence" value="ECO:0007669"/>
    <property type="project" value="TreeGrafter"/>
</dbReference>
<dbReference type="GO" id="GO:0017154">
    <property type="term" value="F:semaphorin receptor activity"/>
    <property type="evidence" value="ECO:0007669"/>
    <property type="project" value="InterPro"/>
</dbReference>
<dbReference type="InterPro" id="IPR031148">
    <property type="entry name" value="Plexin"/>
</dbReference>
<protein>
    <submittedName>
        <fullName evidence="3">Hepatocyte growth factor receptor-like protein</fullName>
    </submittedName>
</protein>
<keyword evidence="4" id="KW-1185">Reference proteome</keyword>
<dbReference type="OrthoDB" id="6434845at2759"/>
<feature type="domain" description="Sema" evidence="2">
    <location>
        <begin position="1"/>
        <end position="230"/>
    </location>
</feature>
<feature type="non-terminal residue" evidence="3">
    <location>
        <position position="230"/>
    </location>
</feature>
<proteinExistence type="predicted"/>
<feature type="non-terminal residue" evidence="3">
    <location>
        <position position="1"/>
    </location>
</feature>
<evidence type="ECO:0000313" key="4">
    <source>
        <dbReference type="Proteomes" id="UP000288716"/>
    </source>
</evidence>
<comment type="caution">
    <text evidence="1">Lacks conserved residue(s) required for the propagation of feature annotation.</text>
</comment>
<dbReference type="AlphaFoldDB" id="A0A443RVP6"/>
<dbReference type="InterPro" id="IPR036352">
    <property type="entry name" value="Semap_dom_sf"/>
</dbReference>
<organism evidence="3 4">
    <name type="scientific">Leptotrombidium deliense</name>
    <dbReference type="NCBI Taxonomy" id="299467"/>
    <lineage>
        <taxon>Eukaryota</taxon>
        <taxon>Metazoa</taxon>
        <taxon>Ecdysozoa</taxon>
        <taxon>Arthropoda</taxon>
        <taxon>Chelicerata</taxon>
        <taxon>Arachnida</taxon>
        <taxon>Acari</taxon>
        <taxon>Acariformes</taxon>
        <taxon>Trombidiformes</taxon>
        <taxon>Prostigmata</taxon>
        <taxon>Anystina</taxon>
        <taxon>Parasitengona</taxon>
        <taxon>Trombiculoidea</taxon>
        <taxon>Trombiculidae</taxon>
        <taxon>Leptotrombidium</taxon>
    </lineage>
</organism>
<dbReference type="SUPFAM" id="SSF101912">
    <property type="entry name" value="Sema domain"/>
    <property type="match status" value="1"/>
</dbReference>
<dbReference type="EMBL" id="NCKV01028759">
    <property type="protein sequence ID" value="RWS19218.1"/>
    <property type="molecule type" value="Genomic_DNA"/>
</dbReference>
<comment type="caution">
    <text evidence="3">The sequence shown here is derived from an EMBL/GenBank/DDBJ whole genome shotgun (WGS) entry which is preliminary data.</text>
</comment>
<dbReference type="InterPro" id="IPR015943">
    <property type="entry name" value="WD40/YVTN_repeat-like_dom_sf"/>
</dbReference>
<evidence type="ECO:0000313" key="3">
    <source>
        <dbReference type="EMBL" id="RWS19218.1"/>
    </source>
</evidence>
<gene>
    <name evidence="3" type="ORF">B4U80_12334</name>
</gene>
<dbReference type="GO" id="GO:0005886">
    <property type="term" value="C:plasma membrane"/>
    <property type="evidence" value="ECO:0007669"/>
    <property type="project" value="TreeGrafter"/>
</dbReference>
<dbReference type="PANTHER" id="PTHR22625:SF70">
    <property type="entry name" value="PLEXIN A, ISOFORM A"/>
    <property type="match status" value="1"/>
</dbReference>
<dbReference type="InterPro" id="IPR001627">
    <property type="entry name" value="Semap_dom"/>
</dbReference>
<keyword evidence="3" id="KW-0675">Receptor</keyword>
<dbReference type="Gene3D" id="2.130.10.10">
    <property type="entry name" value="YVTN repeat-like/Quinoprotein amine dehydrogenase"/>
    <property type="match status" value="1"/>
</dbReference>
<dbReference type="VEuPathDB" id="VectorBase:LDEU012822"/>
<dbReference type="PROSITE" id="PS51004">
    <property type="entry name" value="SEMA"/>
    <property type="match status" value="1"/>
</dbReference>